<feature type="compositionally biased region" description="Pro residues" evidence="1">
    <location>
        <begin position="686"/>
        <end position="697"/>
    </location>
</feature>
<feature type="compositionally biased region" description="Low complexity" evidence="1">
    <location>
        <begin position="709"/>
        <end position="718"/>
    </location>
</feature>
<feature type="region of interest" description="Disordered" evidence="1">
    <location>
        <begin position="1"/>
        <end position="49"/>
    </location>
</feature>
<reference evidence="3" key="1">
    <citation type="journal article" date="2023" name="Mol. Phylogenet. Evol.">
        <title>Genome-scale phylogeny and comparative genomics of the fungal order Sordariales.</title>
        <authorList>
            <person name="Hensen N."/>
            <person name="Bonometti L."/>
            <person name="Westerberg I."/>
            <person name="Brannstrom I.O."/>
            <person name="Guillou S."/>
            <person name="Cros-Aarteil S."/>
            <person name="Calhoun S."/>
            <person name="Haridas S."/>
            <person name="Kuo A."/>
            <person name="Mondo S."/>
            <person name="Pangilinan J."/>
            <person name="Riley R."/>
            <person name="LaButti K."/>
            <person name="Andreopoulos B."/>
            <person name="Lipzen A."/>
            <person name="Chen C."/>
            <person name="Yan M."/>
            <person name="Daum C."/>
            <person name="Ng V."/>
            <person name="Clum A."/>
            <person name="Steindorff A."/>
            <person name="Ohm R.A."/>
            <person name="Martin F."/>
            <person name="Silar P."/>
            <person name="Natvig D.O."/>
            <person name="Lalanne C."/>
            <person name="Gautier V."/>
            <person name="Ament-Velasquez S.L."/>
            <person name="Kruys A."/>
            <person name="Hutchinson M.I."/>
            <person name="Powell A.J."/>
            <person name="Barry K."/>
            <person name="Miller A.N."/>
            <person name="Grigoriev I.V."/>
            <person name="Debuchy R."/>
            <person name="Gladieux P."/>
            <person name="Hiltunen Thoren M."/>
            <person name="Johannesson H."/>
        </authorList>
    </citation>
    <scope>NUCLEOTIDE SEQUENCE</scope>
    <source>
        <strain evidence="3">CBS 538.74</strain>
    </source>
</reference>
<feature type="compositionally biased region" description="Basic and acidic residues" evidence="1">
    <location>
        <begin position="487"/>
        <end position="496"/>
    </location>
</feature>
<gene>
    <name evidence="3" type="ORF">C8A00DRAFT_16510</name>
</gene>
<evidence type="ECO:0000259" key="2">
    <source>
        <dbReference type="Pfam" id="PF14661"/>
    </source>
</evidence>
<organism evidence="3 4">
    <name type="scientific">Chaetomidium leptoderma</name>
    <dbReference type="NCBI Taxonomy" id="669021"/>
    <lineage>
        <taxon>Eukaryota</taxon>
        <taxon>Fungi</taxon>
        <taxon>Dikarya</taxon>
        <taxon>Ascomycota</taxon>
        <taxon>Pezizomycotina</taxon>
        <taxon>Sordariomycetes</taxon>
        <taxon>Sordariomycetidae</taxon>
        <taxon>Sordariales</taxon>
        <taxon>Chaetomiaceae</taxon>
        <taxon>Chaetomidium</taxon>
    </lineage>
</organism>
<feature type="compositionally biased region" description="Basic and acidic residues" evidence="1">
    <location>
        <begin position="731"/>
        <end position="740"/>
    </location>
</feature>
<comment type="caution">
    <text evidence="3">The sequence shown here is derived from an EMBL/GenBank/DDBJ whole genome shotgun (WGS) entry which is preliminary data.</text>
</comment>
<feature type="compositionally biased region" description="Acidic residues" evidence="1">
    <location>
        <begin position="648"/>
        <end position="668"/>
    </location>
</feature>
<feature type="compositionally biased region" description="Basic and acidic residues" evidence="1">
    <location>
        <begin position="449"/>
        <end position="461"/>
    </location>
</feature>
<dbReference type="AlphaFoldDB" id="A0AAN6VIY2"/>
<accession>A0AAN6VIY2</accession>
<dbReference type="Pfam" id="PF14661">
    <property type="entry name" value="HAUS6_N"/>
    <property type="match status" value="1"/>
</dbReference>
<keyword evidence="4" id="KW-1185">Reference proteome</keyword>
<evidence type="ECO:0000256" key="1">
    <source>
        <dbReference type="SAM" id="MobiDB-lite"/>
    </source>
</evidence>
<evidence type="ECO:0000313" key="3">
    <source>
        <dbReference type="EMBL" id="KAK4152140.1"/>
    </source>
</evidence>
<feature type="region of interest" description="Disordered" evidence="1">
    <location>
        <begin position="444"/>
        <end position="463"/>
    </location>
</feature>
<dbReference type="InterPro" id="IPR028163">
    <property type="entry name" value="HAUS_6_N"/>
</dbReference>
<feature type="compositionally biased region" description="Low complexity" evidence="1">
    <location>
        <begin position="33"/>
        <end position="49"/>
    </location>
</feature>
<dbReference type="EMBL" id="MU856985">
    <property type="protein sequence ID" value="KAK4152140.1"/>
    <property type="molecule type" value="Genomic_DNA"/>
</dbReference>
<dbReference type="Proteomes" id="UP001302745">
    <property type="component" value="Unassembled WGS sequence"/>
</dbReference>
<feature type="region of interest" description="Disordered" evidence="1">
    <location>
        <begin position="471"/>
        <end position="762"/>
    </location>
</feature>
<feature type="compositionally biased region" description="Basic and acidic residues" evidence="1">
    <location>
        <begin position="508"/>
        <end position="517"/>
    </location>
</feature>
<evidence type="ECO:0000313" key="4">
    <source>
        <dbReference type="Proteomes" id="UP001302745"/>
    </source>
</evidence>
<reference evidence="3" key="2">
    <citation type="submission" date="2023-05" db="EMBL/GenBank/DDBJ databases">
        <authorList>
            <consortium name="Lawrence Berkeley National Laboratory"/>
            <person name="Steindorff A."/>
            <person name="Hensen N."/>
            <person name="Bonometti L."/>
            <person name="Westerberg I."/>
            <person name="Brannstrom I.O."/>
            <person name="Guillou S."/>
            <person name="Cros-Aarteil S."/>
            <person name="Calhoun S."/>
            <person name="Haridas S."/>
            <person name="Kuo A."/>
            <person name="Mondo S."/>
            <person name="Pangilinan J."/>
            <person name="Riley R."/>
            <person name="Labutti K."/>
            <person name="Andreopoulos B."/>
            <person name="Lipzen A."/>
            <person name="Chen C."/>
            <person name="Yanf M."/>
            <person name="Daum C."/>
            <person name="Ng V."/>
            <person name="Clum A."/>
            <person name="Ohm R."/>
            <person name="Martin F."/>
            <person name="Silar P."/>
            <person name="Natvig D."/>
            <person name="Lalanne C."/>
            <person name="Gautier V."/>
            <person name="Ament-Velasquez S.L."/>
            <person name="Kruys A."/>
            <person name="Hutchinson M.I."/>
            <person name="Powell A.J."/>
            <person name="Barry K."/>
            <person name="Miller A.N."/>
            <person name="Grigoriev I.V."/>
            <person name="Debuchy R."/>
            <person name="Gladieux P."/>
            <person name="Thoren M.H."/>
            <person name="Johannesson H."/>
        </authorList>
    </citation>
    <scope>NUCLEOTIDE SEQUENCE</scope>
    <source>
        <strain evidence="3">CBS 538.74</strain>
    </source>
</reference>
<proteinExistence type="predicted"/>
<feature type="compositionally biased region" description="Polar residues" evidence="1">
    <location>
        <begin position="8"/>
        <end position="31"/>
    </location>
</feature>
<sequence length="816" mass="90552">MAHPSGISLLSRTRSTRAPANVSKPAQSASRGTAPGAIPTTTATHPTASPTAVSNLSLFLTNLRLLDLDRRPDWPDINALTFGTRDAAQGQKKRIQSVEWALYHLFRLWDPDEARHKLQPFFPPLDQVQSLNLRAALLRGLEQAKKNGVLGRDAVVRRTMLDECKGERLEEVLAVLSSAVLKKSVAERQLNGGAGHPALAQTLALENRGYSGERVELTALVLAHRVSLRRVLVEKNAARERFREFSDLLASKEEALAARREEAEAAKRNGQKQAVSDDQRREIWRTVRNNWTGNERWMEALMYGDSNSRKDGVLTTPYDRVWRRVQAGRLAELEDTSAAGLLAQLDSRVRGQQARLEKWQGFRHKMFGKPVSESATKVPEQQPPKQTGIYLGFRAHENLHLGRMSPRKLTRTKPSQLDSHYEALINGLKSDLGSISPAIPSIPRFFQRPPRDERIPPRNLDDDCESEVISDISELEETQPLPRSSPSRRELIRVSEEPAFEPVLRKAKTFDDEHAFPDEEPVTPSRLRRSATIQAHSPSIRRRRILDSPTHAPEQRLDSAPRPKPAPSSPHRSTRSPPRLISASPEPAPSPESPISPTQELADQILASVSAASPSPIKKPRHRLSLAERTRMSMARRTSHANLRVPADEDGPGGYGDDDDDNEDDEEPDAPRLAIKRAPMTVPIVNEPPPSPPPPPGAAAERQDDGADGDAAYAGDLSARTRRSMAGFEAARQRAQLERRRSLRKAKQGPSPSTPLAAGRGNYFDAVDENEEEGNTTVLAEELMTGGRDDDYEAVFMSRPKLKTSPIGTPVRELWD</sequence>
<protein>
    <submittedName>
        <fullName evidence="3">HAUS augmin-like complex subunit 6 N-terminus-domain-containing protein</fullName>
    </submittedName>
</protein>
<feature type="domain" description="HAUS augmin-like complex subunit 6 N-terminal" evidence="2">
    <location>
        <begin position="59"/>
        <end position="292"/>
    </location>
</feature>
<feature type="compositionally biased region" description="Low complexity" evidence="1">
    <location>
        <begin position="569"/>
        <end position="585"/>
    </location>
</feature>
<name>A0AAN6VIY2_9PEZI</name>